<evidence type="ECO:0000313" key="2">
    <source>
        <dbReference type="Proteomes" id="UP000560470"/>
    </source>
</evidence>
<accession>A0A7Y7RPQ8</accession>
<protein>
    <recommendedName>
        <fullName evidence="3">ParB/Sulfiredoxin domain-containing protein</fullName>
    </recommendedName>
</protein>
<dbReference type="AlphaFoldDB" id="A0A7Y7RPQ8"/>
<name>A0A7Y7RPQ8_9PSED</name>
<dbReference type="Proteomes" id="UP000560470">
    <property type="component" value="Unassembled WGS sequence"/>
</dbReference>
<evidence type="ECO:0000313" key="1">
    <source>
        <dbReference type="EMBL" id="NVZ55843.1"/>
    </source>
</evidence>
<evidence type="ECO:0008006" key="3">
    <source>
        <dbReference type="Google" id="ProtNLM"/>
    </source>
</evidence>
<reference evidence="1 2" key="1">
    <citation type="submission" date="2020-04" db="EMBL/GenBank/DDBJ databases">
        <title>Molecular characterization of pseudomonads from Agaricus bisporus reveal novel blotch 2 pathogens in Western Europe.</title>
        <authorList>
            <person name="Taparia T."/>
            <person name="Krijger M."/>
            <person name="Haynes E."/>
            <person name="Elpinstone J.G."/>
            <person name="Noble R."/>
            <person name="Van Der Wolf J."/>
        </authorList>
    </citation>
    <scope>NUCLEOTIDE SEQUENCE [LARGE SCALE GENOMIC DNA]</scope>
    <source>
        <strain evidence="1 2">B7002</strain>
    </source>
</reference>
<dbReference type="RefSeq" id="WP_169986037.1">
    <property type="nucleotide sequence ID" value="NZ_JACAOZ010000006.1"/>
</dbReference>
<proteinExistence type="predicted"/>
<gene>
    <name evidence="1" type="ORF">HX797_06155</name>
</gene>
<dbReference type="EMBL" id="JACAOZ010000006">
    <property type="protein sequence ID" value="NVZ55843.1"/>
    <property type="molecule type" value="Genomic_DNA"/>
</dbReference>
<comment type="caution">
    <text evidence="1">The sequence shown here is derived from an EMBL/GenBank/DDBJ whole genome shotgun (WGS) entry which is preliminary data.</text>
</comment>
<organism evidence="1 2">
    <name type="scientific">Pseudomonas edaphica</name>
    <dbReference type="NCBI Taxonomy" id="2006980"/>
    <lineage>
        <taxon>Bacteria</taxon>
        <taxon>Pseudomonadati</taxon>
        <taxon>Pseudomonadota</taxon>
        <taxon>Gammaproteobacteria</taxon>
        <taxon>Pseudomonadales</taxon>
        <taxon>Pseudomonadaceae</taxon>
        <taxon>Pseudomonas</taxon>
    </lineage>
</organism>
<sequence>MSYLINNECFRCSTAINSGLDKRHQPQCALAATDNMGVVMEVMDVTHMPSIPLSMFKTLAGNATRHNRIFRCKSHPTNIVGKHYSLILPCQESVNKNIIEKKKKLFISQDVIPQVNVIYIKEQLYLCGDGHHTFVAAMEAGFHMQLRLKDFGLRHSGYKSWESIKWAAFENKPSAKTGTPLLPFYSSFITP</sequence>